<proteinExistence type="predicted"/>
<accession>A0ABN2MV28</accession>
<evidence type="ECO:0000313" key="3">
    <source>
        <dbReference type="Proteomes" id="UP001500449"/>
    </source>
</evidence>
<dbReference type="Proteomes" id="UP001500449">
    <property type="component" value="Unassembled WGS sequence"/>
</dbReference>
<reference evidence="2 3" key="1">
    <citation type="journal article" date="2019" name="Int. J. Syst. Evol. Microbiol.">
        <title>The Global Catalogue of Microorganisms (GCM) 10K type strain sequencing project: providing services to taxonomists for standard genome sequencing and annotation.</title>
        <authorList>
            <consortium name="The Broad Institute Genomics Platform"/>
            <consortium name="The Broad Institute Genome Sequencing Center for Infectious Disease"/>
            <person name="Wu L."/>
            <person name="Ma J."/>
        </authorList>
    </citation>
    <scope>NUCLEOTIDE SEQUENCE [LARGE SCALE GENOMIC DNA]</scope>
    <source>
        <strain evidence="2 3">JCM 16009</strain>
    </source>
</reference>
<feature type="region of interest" description="Disordered" evidence="1">
    <location>
        <begin position="149"/>
        <end position="181"/>
    </location>
</feature>
<evidence type="ECO:0000313" key="2">
    <source>
        <dbReference type="EMBL" id="GAA1838275.1"/>
    </source>
</evidence>
<dbReference type="RefSeq" id="WP_344414120.1">
    <property type="nucleotide sequence ID" value="NZ_BAAAQK010000004.1"/>
</dbReference>
<keyword evidence="3" id="KW-1185">Reference proteome</keyword>
<dbReference type="EMBL" id="BAAAQK010000004">
    <property type="protein sequence ID" value="GAA1838275.1"/>
    <property type="molecule type" value="Genomic_DNA"/>
</dbReference>
<dbReference type="Gene3D" id="1.20.120.580">
    <property type="entry name" value="bsu32300-like"/>
    <property type="match status" value="1"/>
</dbReference>
<name>A0ABN2MV28_9PSEU</name>
<feature type="compositionally biased region" description="Low complexity" evidence="1">
    <location>
        <begin position="172"/>
        <end position="181"/>
    </location>
</feature>
<dbReference type="InterPro" id="IPR037038">
    <property type="entry name" value="HepT-like_sf"/>
</dbReference>
<organism evidence="2 3">
    <name type="scientific">Pseudonocardia ailaonensis</name>
    <dbReference type="NCBI Taxonomy" id="367279"/>
    <lineage>
        <taxon>Bacteria</taxon>
        <taxon>Bacillati</taxon>
        <taxon>Actinomycetota</taxon>
        <taxon>Actinomycetes</taxon>
        <taxon>Pseudonocardiales</taxon>
        <taxon>Pseudonocardiaceae</taxon>
        <taxon>Pseudonocardia</taxon>
    </lineage>
</organism>
<gene>
    <name evidence="2" type="ORF">GCM10009836_16510</name>
</gene>
<evidence type="ECO:0000256" key="1">
    <source>
        <dbReference type="SAM" id="MobiDB-lite"/>
    </source>
</evidence>
<protein>
    <submittedName>
        <fullName evidence="2">Uncharacterized protein</fullName>
    </submittedName>
</protein>
<comment type="caution">
    <text evidence="2">The sequence shown here is derived from an EMBL/GenBank/DDBJ whole genome shotgun (WGS) entry which is preliminary data.</text>
</comment>
<sequence length="181" mass="19048">MTDAIPPAADPNPVSVDHRLLTMRRAVRQLGDLGAVDPARLEESATGLAVERLLALLAELALAVNTTVCEARTGEVPRTLEQSFHAAAGAGLIDADLAAALTPKEGPHHLLVQLCLDSEPEKVGGIVAAAASSYDEYVRRVDAWTVSASRPATPTGLRPPDTRRDRLRARQARPLAGGPGT</sequence>